<feature type="region of interest" description="Disordered" evidence="1">
    <location>
        <begin position="1"/>
        <end position="127"/>
    </location>
</feature>
<evidence type="ECO:0000259" key="3">
    <source>
        <dbReference type="Pfam" id="PF25231"/>
    </source>
</evidence>
<dbReference type="EMBL" id="JBHSTM010000001">
    <property type="protein sequence ID" value="MFC6423447.1"/>
    <property type="molecule type" value="Genomic_DNA"/>
</dbReference>
<organism evidence="4 5">
    <name type="scientific">Oerskovia paurometabola</name>
    <dbReference type="NCBI Taxonomy" id="162170"/>
    <lineage>
        <taxon>Bacteria</taxon>
        <taxon>Bacillati</taxon>
        <taxon>Actinomycetota</taxon>
        <taxon>Actinomycetes</taxon>
        <taxon>Micrococcales</taxon>
        <taxon>Cellulomonadaceae</taxon>
        <taxon>Oerskovia</taxon>
    </lineage>
</organism>
<gene>
    <name evidence="4" type="ORF">ACFP71_01315</name>
</gene>
<sequence length="443" mass="45566">MTTPDDAGTPAPDDTPRYGQRAPQPPGSTPPAGGPPPQGGQYGPPAQPGQPAPTQPASNAWGQPQYGQPGRYGQPSGQPGQYGAPQYGQHGQPGQPGQPGQYGAPQYGGPQQPGYGPPSFAGKPYAPPANKPGIIPLRPLSLGEIFDGAFGAIRANPKVMLGMSATVIAIATVLGLGLGVLISGIFSPQLAQIEAELSVEMGADATGLTEMFPLLGASMVSSVVLALAMPVVNGLLITSVGQSVIGRKASASEVWAQAKSKIWPLLGFSILWSIALGAVWFVYLLLTVLAFTADVGLGIAVALLGLLGLAVFGGWFLVRTLLVPPAMVLEGQGFASGVKRGWTVSRGSFWRLLGIYLLASIAVGTITWLVSQPFGIIGGMLSIWSMFAMYAVVAVGSIVTGVISAVFLAGVVSLLYIDVRMRREGLDVELTAAAEDHAGHGPA</sequence>
<protein>
    <recommendedName>
        <fullName evidence="3">DUF7847 domain-containing protein</fullName>
    </recommendedName>
</protein>
<feature type="compositionally biased region" description="Pro residues" evidence="1">
    <location>
        <begin position="23"/>
        <end position="38"/>
    </location>
</feature>
<keyword evidence="2" id="KW-1133">Transmembrane helix</keyword>
<evidence type="ECO:0000313" key="4">
    <source>
        <dbReference type="EMBL" id="MFC6423447.1"/>
    </source>
</evidence>
<dbReference type="Pfam" id="PF25231">
    <property type="entry name" value="DUF7847"/>
    <property type="match status" value="1"/>
</dbReference>
<dbReference type="RefSeq" id="WP_204809661.1">
    <property type="nucleotide sequence ID" value="NZ_BAAAIY010000004.1"/>
</dbReference>
<reference evidence="5" key="1">
    <citation type="journal article" date="2019" name="Int. J. Syst. Evol. Microbiol.">
        <title>The Global Catalogue of Microorganisms (GCM) 10K type strain sequencing project: providing services to taxonomists for standard genome sequencing and annotation.</title>
        <authorList>
            <consortium name="The Broad Institute Genomics Platform"/>
            <consortium name="The Broad Institute Genome Sequencing Center for Infectious Disease"/>
            <person name="Wu L."/>
            <person name="Ma J."/>
        </authorList>
    </citation>
    <scope>NUCLEOTIDE SEQUENCE [LARGE SCALE GENOMIC DNA]</scope>
    <source>
        <strain evidence="5">CCUG 47105</strain>
    </source>
</reference>
<feature type="domain" description="DUF7847" evidence="3">
    <location>
        <begin position="141"/>
        <end position="409"/>
    </location>
</feature>
<keyword evidence="2" id="KW-0812">Transmembrane</keyword>
<evidence type="ECO:0000256" key="2">
    <source>
        <dbReference type="SAM" id="Phobius"/>
    </source>
</evidence>
<proteinExistence type="predicted"/>
<feature type="transmembrane region" description="Helical" evidence="2">
    <location>
        <begin position="349"/>
        <end position="370"/>
    </location>
</feature>
<feature type="transmembrane region" description="Helical" evidence="2">
    <location>
        <begin position="295"/>
        <end position="318"/>
    </location>
</feature>
<dbReference type="Proteomes" id="UP001596305">
    <property type="component" value="Unassembled WGS sequence"/>
</dbReference>
<feature type="transmembrane region" description="Helical" evidence="2">
    <location>
        <begin position="262"/>
        <end position="283"/>
    </location>
</feature>
<feature type="compositionally biased region" description="Pro residues" evidence="1">
    <location>
        <begin position="45"/>
        <end position="54"/>
    </location>
</feature>
<comment type="caution">
    <text evidence="4">The sequence shown here is derived from an EMBL/GenBank/DDBJ whole genome shotgun (WGS) entry which is preliminary data.</text>
</comment>
<feature type="compositionally biased region" description="Low complexity" evidence="1">
    <location>
        <begin position="1"/>
        <end position="12"/>
    </location>
</feature>
<feature type="transmembrane region" description="Helical" evidence="2">
    <location>
        <begin position="167"/>
        <end position="191"/>
    </location>
</feature>
<feature type="compositionally biased region" description="Low complexity" evidence="1">
    <location>
        <begin position="55"/>
        <end position="118"/>
    </location>
</feature>
<accession>A0ABW1X4A8</accession>
<name>A0ABW1X4A8_9CELL</name>
<evidence type="ECO:0000256" key="1">
    <source>
        <dbReference type="SAM" id="MobiDB-lite"/>
    </source>
</evidence>
<feature type="transmembrane region" description="Helical" evidence="2">
    <location>
        <begin position="390"/>
        <end position="417"/>
    </location>
</feature>
<keyword evidence="2" id="KW-0472">Membrane</keyword>
<dbReference type="InterPro" id="IPR057169">
    <property type="entry name" value="DUF7847"/>
</dbReference>
<evidence type="ECO:0000313" key="5">
    <source>
        <dbReference type="Proteomes" id="UP001596305"/>
    </source>
</evidence>
<keyword evidence="5" id="KW-1185">Reference proteome</keyword>
<feature type="transmembrane region" description="Helical" evidence="2">
    <location>
        <begin position="211"/>
        <end position="241"/>
    </location>
</feature>